<dbReference type="Proteomes" id="UP000826722">
    <property type="component" value="Chromosome"/>
</dbReference>
<protein>
    <recommendedName>
        <fullName evidence="3">DUF192 domain-containing protein</fullName>
    </recommendedName>
</protein>
<organism evidence="1 2">
    <name type="scientific">Methyloradius palustris</name>
    <dbReference type="NCBI Taxonomy" id="2778876"/>
    <lineage>
        <taxon>Bacteria</taxon>
        <taxon>Pseudomonadati</taxon>
        <taxon>Pseudomonadota</taxon>
        <taxon>Betaproteobacteria</taxon>
        <taxon>Nitrosomonadales</taxon>
        <taxon>Methylophilaceae</taxon>
        <taxon>Methyloradius</taxon>
    </lineage>
</organism>
<evidence type="ECO:0000313" key="1">
    <source>
        <dbReference type="EMBL" id="BCM24827.1"/>
    </source>
</evidence>
<reference evidence="1" key="1">
    <citation type="journal article" date="2021" name="Arch. Microbiol.">
        <title>Methyloradius palustris gen. nov., sp. nov., a methanol-oxidizing bacterium isolated from snow.</title>
        <authorList>
            <person name="Miyadera T."/>
            <person name="Kojima H."/>
            <person name="Fukui M."/>
        </authorList>
    </citation>
    <scope>NUCLEOTIDE SEQUENCE</scope>
    <source>
        <strain evidence="1">Zm11</strain>
    </source>
</reference>
<dbReference type="Pfam" id="PF02643">
    <property type="entry name" value="DUF192"/>
    <property type="match status" value="1"/>
</dbReference>
<evidence type="ECO:0008006" key="3">
    <source>
        <dbReference type="Google" id="ProtNLM"/>
    </source>
</evidence>
<accession>A0A8D5FZ80</accession>
<dbReference type="InterPro" id="IPR003795">
    <property type="entry name" value="DUF192"/>
</dbReference>
<dbReference type="PANTHER" id="PTHR37953:SF1">
    <property type="entry name" value="UPF0127 PROTEIN MJ1496"/>
    <property type="match status" value="1"/>
</dbReference>
<dbReference type="Gene3D" id="2.60.120.1140">
    <property type="entry name" value="Protein of unknown function DUF192"/>
    <property type="match status" value="1"/>
</dbReference>
<gene>
    <name evidence="1" type="ORF">ZMTM_10860</name>
</gene>
<evidence type="ECO:0000313" key="2">
    <source>
        <dbReference type="Proteomes" id="UP000826722"/>
    </source>
</evidence>
<dbReference type="PANTHER" id="PTHR37953">
    <property type="entry name" value="UPF0127 PROTEIN MJ1496"/>
    <property type="match status" value="1"/>
</dbReference>
<dbReference type="EMBL" id="AP024110">
    <property type="protein sequence ID" value="BCM24827.1"/>
    <property type="molecule type" value="Genomic_DNA"/>
</dbReference>
<name>A0A8D5FZ80_9PROT</name>
<dbReference type="KEGG" id="mpau:ZMTM_10860"/>
<dbReference type="AlphaFoldDB" id="A0A8D5FZ80"/>
<proteinExistence type="predicted"/>
<sequence>MMQIGQLYKNNQLVVNKVWLAKSILQRMRGLLFRKSLEPDQAMLIRPCSSIHTIGMTYPLDIVFIDAQGIVLKALKNVRPLRMAFAINAYATIEFYAGEIERIGIQRGDYLDWKAA</sequence>
<dbReference type="InterPro" id="IPR038695">
    <property type="entry name" value="Saro_0823-like_sf"/>
</dbReference>
<keyword evidence="2" id="KW-1185">Reference proteome</keyword>
<dbReference type="RefSeq" id="WP_221765322.1">
    <property type="nucleotide sequence ID" value="NZ_AP024110.1"/>
</dbReference>